<feature type="compositionally biased region" description="Basic and acidic residues" evidence="1">
    <location>
        <begin position="125"/>
        <end position="143"/>
    </location>
</feature>
<feature type="region of interest" description="Disordered" evidence="1">
    <location>
        <begin position="970"/>
        <end position="1015"/>
    </location>
</feature>
<dbReference type="PANTHER" id="PTHR13594">
    <property type="entry name" value="CENTRIOLAR COILED-COIL PROTEIN OF 110 KDA"/>
    <property type="match status" value="1"/>
</dbReference>
<feature type="region of interest" description="Disordered" evidence="1">
    <location>
        <begin position="274"/>
        <end position="318"/>
    </location>
</feature>
<feature type="compositionally biased region" description="Pro residues" evidence="1">
    <location>
        <begin position="110"/>
        <end position="119"/>
    </location>
</feature>
<feature type="compositionally biased region" description="Basic and acidic residues" evidence="1">
    <location>
        <begin position="377"/>
        <end position="399"/>
    </location>
</feature>
<dbReference type="GO" id="GO:0032465">
    <property type="term" value="P:regulation of cytokinesis"/>
    <property type="evidence" value="ECO:0007669"/>
    <property type="project" value="InterPro"/>
</dbReference>
<feature type="compositionally biased region" description="Polar residues" evidence="1">
    <location>
        <begin position="582"/>
        <end position="596"/>
    </location>
</feature>
<feature type="region of interest" description="Disordered" evidence="1">
    <location>
        <begin position="696"/>
        <end position="715"/>
    </location>
</feature>
<dbReference type="GO" id="GO:0007099">
    <property type="term" value="P:centriole replication"/>
    <property type="evidence" value="ECO:0007669"/>
    <property type="project" value="InterPro"/>
</dbReference>
<feature type="region of interest" description="Disordered" evidence="1">
    <location>
        <begin position="372"/>
        <end position="412"/>
    </location>
</feature>
<dbReference type="InterPro" id="IPR033207">
    <property type="entry name" value="CCP110"/>
</dbReference>
<protein>
    <recommendedName>
        <fullName evidence="4">Centriolar coiled-coil protein 110</fullName>
    </recommendedName>
</protein>
<evidence type="ECO:0000256" key="1">
    <source>
        <dbReference type="SAM" id="MobiDB-lite"/>
    </source>
</evidence>
<feature type="compositionally biased region" description="Polar residues" evidence="1">
    <location>
        <begin position="276"/>
        <end position="296"/>
    </location>
</feature>
<dbReference type="Pfam" id="PF16025">
    <property type="entry name" value="CaM_bind"/>
    <property type="match status" value="1"/>
</dbReference>
<feature type="region of interest" description="Disordered" evidence="1">
    <location>
        <begin position="579"/>
        <end position="661"/>
    </location>
</feature>
<feature type="region of interest" description="Disordered" evidence="1">
    <location>
        <begin position="100"/>
        <end position="159"/>
    </location>
</feature>
<evidence type="ECO:0008006" key="4">
    <source>
        <dbReference type="Google" id="ProtNLM"/>
    </source>
</evidence>
<name>A0A3P9LSX3_ORYLA</name>
<dbReference type="Proteomes" id="UP000265180">
    <property type="component" value="Chromosome 1"/>
</dbReference>
<reference key="1">
    <citation type="journal article" date="2007" name="Nature">
        <title>The medaka draft genome and insights into vertebrate genome evolution.</title>
        <authorList>
            <person name="Kasahara M."/>
            <person name="Naruse K."/>
            <person name="Sasaki S."/>
            <person name="Nakatani Y."/>
            <person name="Qu W."/>
            <person name="Ahsan B."/>
            <person name="Yamada T."/>
            <person name="Nagayasu Y."/>
            <person name="Doi K."/>
            <person name="Kasai Y."/>
            <person name="Jindo T."/>
            <person name="Kobayashi D."/>
            <person name="Shimada A."/>
            <person name="Toyoda A."/>
            <person name="Kuroki Y."/>
            <person name="Fujiyama A."/>
            <person name="Sasaki T."/>
            <person name="Shimizu A."/>
            <person name="Asakawa S."/>
            <person name="Shimizu N."/>
            <person name="Hashimoto S."/>
            <person name="Yang J."/>
            <person name="Lee Y."/>
            <person name="Matsushima K."/>
            <person name="Sugano S."/>
            <person name="Sakaizumi M."/>
            <person name="Narita T."/>
            <person name="Ohishi K."/>
            <person name="Haga S."/>
            <person name="Ohta F."/>
            <person name="Nomoto H."/>
            <person name="Nogata K."/>
            <person name="Morishita T."/>
            <person name="Endo T."/>
            <person name="Shin-I T."/>
            <person name="Takeda H."/>
            <person name="Morishita S."/>
            <person name="Kohara Y."/>
        </authorList>
    </citation>
    <scope>NUCLEOTIDE SEQUENCE [LARGE SCALE GENOMIC DNA]</scope>
    <source>
        <strain>Hd-rR</strain>
    </source>
</reference>
<feature type="compositionally biased region" description="Low complexity" evidence="1">
    <location>
        <begin position="144"/>
        <end position="157"/>
    </location>
</feature>
<feature type="compositionally biased region" description="Basic and acidic residues" evidence="1">
    <location>
        <begin position="597"/>
        <end position="609"/>
    </location>
</feature>
<feature type="region of interest" description="Disordered" evidence="1">
    <location>
        <begin position="511"/>
        <end position="538"/>
    </location>
</feature>
<accession>A0A3P9LSX3</accession>
<reference evidence="2" key="3">
    <citation type="submission" date="2025-08" db="UniProtKB">
        <authorList>
            <consortium name="Ensembl"/>
        </authorList>
    </citation>
    <scope>IDENTIFICATION</scope>
    <source>
        <strain evidence="2">HNI</strain>
    </source>
</reference>
<evidence type="ECO:0000313" key="3">
    <source>
        <dbReference type="Proteomes" id="UP000265180"/>
    </source>
</evidence>
<dbReference type="Ensembl" id="ENSORLT00020008763.1">
    <property type="protein sequence ID" value="ENSORLP00020023747.1"/>
    <property type="gene ID" value="ENSORLG00020004771.1"/>
</dbReference>
<dbReference type="GO" id="GO:0005814">
    <property type="term" value="C:centriole"/>
    <property type="evidence" value="ECO:0007669"/>
    <property type="project" value="InterPro"/>
</dbReference>
<dbReference type="PANTHER" id="PTHR13594:SF2">
    <property type="entry name" value="SI:CH73-100L22.3"/>
    <property type="match status" value="1"/>
</dbReference>
<feature type="region of interest" description="Disordered" evidence="1">
    <location>
        <begin position="773"/>
        <end position="792"/>
    </location>
</feature>
<proteinExistence type="predicted"/>
<reference evidence="2" key="4">
    <citation type="submission" date="2025-09" db="UniProtKB">
        <authorList>
            <consortium name="Ensembl"/>
        </authorList>
    </citation>
    <scope>IDENTIFICATION</scope>
    <source>
        <strain evidence="2">HNI</strain>
    </source>
</reference>
<dbReference type="AlphaFoldDB" id="A0A3P9LSX3"/>
<reference evidence="2 3" key="2">
    <citation type="submission" date="2017-04" db="EMBL/GenBank/DDBJ databases">
        <title>CpG methylation of centromeres and impact of large insertions on vertebrate speciation.</title>
        <authorList>
            <person name="Ichikawa K."/>
            <person name="Yoshimura J."/>
            <person name="Morishita S."/>
        </authorList>
    </citation>
    <scope>NUCLEOTIDE SEQUENCE</scope>
    <source>
        <strain evidence="2 3">HNI</strain>
    </source>
</reference>
<organism evidence="2 3">
    <name type="scientific">Oryzias latipes</name>
    <name type="common">Japanese rice fish</name>
    <name type="synonym">Japanese killifish</name>
    <dbReference type="NCBI Taxonomy" id="8090"/>
    <lineage>
        <taxon>Eukaryota</taxon>
        <taxon>Metazoa</taxon>
        <taxon>Chordata</taxon>
        <taxon>Craniata</taxon>
        <taxon>Vertebrata</taxon>
        <taxon>Euteleostomi</taxon>
        <taxon>Actinopterygii</taxon>
        <taxon>Neopterygii</taxon>
        <taxon>Teleostei</taxon>
        <taxon>Neoteleostei</taxon>
        <taxon>Acanthomorphata</taxon>
        <taxon>Ovalentaria</taxon>
        <taxon>Atherinomorphae</taxon>
        <taxon>Beloniformes</taxon>
        <taxon>Adrianichthyidae</taxon>
        <taxon>Oryziinae</taxon>
        <taxon>Oryzias</taxon>
    </lineage>
</organism>
<sequence length="1015" mass="110457">MMEDYDVFVQRALSRLMSSRRDPEEARSAAAPSSVIRFHGLAILPPLLSEEQRQQMQARREEARGAAARMELKKERPRMSYVQTLLRSVQLRKTPTLEELLQESDGPTKCSPPPFPPPRSSSSESRSEASVRTERGLSPEKLESSSPSPLSPISASLTPEKQTCCEGGVSGRVESPNPPELQSCCGGQLSSSGYLSHKGVEMSVSSVMDQQICTFNSSGEACGVGGGFLHSTSNTIAARPDIISHPPVDGEELERSGLECSVCGAASLYDHLPSEESGSVEQTGDGSSPAVLQSTDGDVDEGPVAAGGNPAETEPGDNLLHSERLCEEKPHPRSLKALLKKSQEYRRQQRMLRNQSRNANIQELLRTLAEEQSLSNKENDEHLCRNKRAADGNRTKERGGAPSVGTSQKPRENYEIIGSEIAGNNTSAQSSPVTGSGDTSELRLVSKTILRNKLNTFQEFIIPADTSTPQDCLPGGAAFSKGAAKFCSVPAPSFCCSPSRFKDSCIKHLQPAEGAETSEEKRGVQFTTTSAGEEEEEEEEEVVVSGVSAQSSRHMEHLEVSLTGLKSLISCLESAVKESPEQTESSWRNRTGQNHCSDCRQGGDEEKGCGEGSGRPTAMSNSDVEGAALTVQEAGGPIRQASVGGSYTQRRDGRQQPPPPKCVLSAAPQTRIPCLFRNPLHGNAAPGGVSVLSGTSCRPAAGRGHPPTKSPPLNHSFDVEKPSGLWLLEGSGTHRDSQCGVGQGAHLTPESGGEEQAGTSRVKRRLVMHVTEQTPERRTGWAGPVVRPTSSTPTAAAGWFEDRDADQQEQLKEVHAARLRALQEVHRQQQERLLQHLRPLLAAAVKGFLTRRLLRTERVAQLLRTIRDTQQFLQSFQQQSVARGAVCSRQDVVLQERVALQLRAARYELYDVFFSLSARERMQMIGWDRELAKEREVRRQKTGSCPGQTILSAATQKSLERKREAMIQRKVAERTGGFRTRTGPKLCDDKPQPRKQGQTRARLQRATKSAGSSKP</sequence>
<feature type="region of interest" description="Disordered" evidence="1">
    <location>
        <begin position="52"/>
        <end position="78"/>
    </location>
</feature>
<feature type="region of interest" description="Disordered" evidence="1">
    <location>
        <begin position="734"/>
        <end position="761"/>
    </location>
</feature>
<evidence type="ECO:0000313" key="2">
    <source>
        <dbReference type="Ensembl" id="ENSORLP00020023747.1"/>
    </source>
</evidence>
<feature type="compositionally biased region" description="Polar residues" evidence="1">
    <location>
        <begin position="995"/>
        <end position="1015"/>
    </location>
</feature>